<dbReference type="EMBL" id="FLQU01000376">
    <property type="protein sequence ID" value="SBS84784.1"/>
    <property type="molecule type" value="Genomic_DNA"/>
</dbReference>
<dbReference type="Pfam" id="PF05795">
    <property type="entry name" value="Plasmodium_Vir"/>
    <property type="match status" value="1"/>
</dbReference>
<evidence type="ECO:0000313" key="1">
    <source>
        <dbReference type="EMBL" id="SBS84784.1"/>
    </source>
</evidence>
<gene>
    <name evidence="2" type="ORF">POVCU1_080520</name>
    <name evidence="1" type="ORF">POVCU2_0028000</name>
</gene>
<dbReference type="AlphaFoldDB" id="A0A1A8VW36"/>
<organism evidence="1 4">
    <name type="scientific">Plasmodium ovale curtisi</name>
    <dbReference type="NCBI Taxonomy" id="864141"/>
    <lineage>
        <taxon>Eukaryota</taxon>
        <taxon>Sar</taxon>
        <taxon>Alveolata</taxon>
        <taxon>Apicomplexa</taxon>
        <taxon>Aconoidasida</taxon>
        <taxon>Haemosporida</taxon>
        <taxon>Plasmodiidae</taxon>
        <taxon>Plasmodium</taxon>
        <taxon>Plasmodium (Plasmodium)</taxon>
    </lineage>
</organism>
<dbReference type="InterPro" id="IPR008780">
    <property type="entry name" value="Plasmodium_Vir"/>
</dbReference>
<evidence type="ECO:0000313" key="4">
    <source>
        <dbReference type="Proteomes" id="UP000078560"/>
    </source>
</evidence>
<sequence length="87" mass="10894">MKDLYNYFKDYNHIKTNINSSQGIKRKNYYKYITYIRGLYELRRKECCVDNLYWYDCRGYFRCEDSYDPSSLIFTLIRLFQETFRKT</sequence>
<accession>A0A1A8VW36</accession>
<protein>
    <submittedName>
        <fullName evidence="1">PIR Superfamily Protein</fullName>
    </submittedName>
</protein>
<dbReference type="EMBL" id="FLQV01003728">
    <property type="protein sequence ID" value="SBT02764.1"/>
    <property type="molecule type" value="Genomic_DNA"/>
</dbReference>
<evidence type="ECO:0000313" key="3">
    <source>
        <dbReference type="Proteomes" id="UP000078546"/>
    </source>
</evidence>
<reference evidence="1" key="2">
    <citation type="submission" date="2016-05" db="EMBL/GenBank/DDBJ databases">
        <authorList>
            <person name="Lavstsen T."/>
            <person name="Jespersen J.S."/>
        </authorList>
    </citation>
    <scope>NUCLEOTIDE SEQUENCE [LARGE SCALE GENOMIC DNA]</scope>
</reference>
<evidence type="ECO:0000313" key="2">
    <source>
        <dbReference type="EMBL" id="SBT02764.1"/>
    </source>
</evidence>
<reference evidence="3 4" key="1">
    <citation type="submission" date="2016-05" db="EMBL/GenBank/DDBJ databases">
        <authorList>
            <person name="Naeem Raeece"/>
        </authorList>
    </citation>
    <scope>NUCLEOTIDE SEQUENCE [LARGE SCALE GENOMIC DNA]</scope>
</reference>
<proteinExistence type="predicted"/>
<dbReference type="Proteomes" id="UP000078546">
    <property type="component" value="Unassembled WGS sequence"/>
</dbReference>
<name>A0A1A8VW36_PLAOA</name>
<dbReference type="Proteomes" id="UP000078560">
    <property type="component" value="Unassembled WGS sequence"/>
</dbReference>